<dbReference type="InterPro" id="IPR027417">
    <property type="entry name" value="P-loop_NTPase"/>
</dbReference>
<evidence type="ECO:0000256" key="3">
    <source>
        <dbReference type="ARBA" id="ARBA00022475"/>
    </source>
</evidence>
<gene>
    <name evidence="8" type="primary">ugpC3</name>
    <name evidence="8" type="ORF">PhaeoP13_00437</name>
</gene>
<dbReference type="SUPFAM" id="SSF52540">
    <property type="entry name" value="P-loop containing nucleoside triphosphate hydrolases"/>
    <property type="match status" value="1"/>
</dbReference>
<dbReference type="AlphaFoldDB" id="A0AAN1GP33"/>
<keyword evidence="2" id="KW-0813">Transport</keyword>
<dbReference type="GO" id="GO:0015408">
    <property type="term" value="F:ABC-type ferric iron transporter activity"/>
    <property type="evidence" value="ECO:0007669"/>
    <property type="project" value="InterPro"/>
</dbReference>
<dbReference type="PANTHER" id="PTHR43875">
    <property type="entry name" value="MALTODEXTRIN IMPORT ATP-BINDING PROTEIN MSMX"/>
    <property type="match status" value="1"/>
</dbReference>
<dbReference type="Gene3D" id="3.40.50.300">
    <property type="entry name" value="P-loop containing nucleotide triphosphate hydrolases"/>
    <property type="match status" value="1"/>
</dbReference>
<dbReference type="Proteomes" id="UP000218606">
    <property type="component" value="Chromosome"/>
</dbReference>
<dbReference type="SUPFAM" id="SSF50331">
    <property type="entry name" value="MOP-like"/>
    <property type="match status" value="1"/>
</dbReference>
<dbReference type="GO" id="GO:0055052">
    <property type="term" value="C:ATP-binding cassette (ABC) transporter complex, substrate-binding subunit-containing"/>
    <property type="evidence" value="ECO:0007669"/>
    <property type="project" value="TreeGrafter"/>
</dbReference>
<dbReference type="PANTHER" id="PTHR43875:SF1">
    <property type="entry name" value="OSMOPROTECTIVE COMPOUNDS UPTAKE ATP-BINDING PROTEIN GGTA"/>
    <property type="match status" value="1"/>
</dbReference>
<name>A0AAN1GP33_9RHOB</name>
<feature type="domain" description="ABC transporter" evidence="7">
    <location>
        <begin position="17"/>
        <end position="247"/>
    </location>
</feature>
<dbReference type="EMBL" id="CP010767">
    <property type="protein sequence ID" value="ATG42401.1"/>
    <property type="molecule type" value="Genomic_DNA"/>
</dbReference>
<evidence type="ECO:0000256" key="5">
    <source>
        <dbReference type="ARBA" id="ARBA00022840"/>
    </source>
</evidence>
<sequence length="372" mass="40130">MPRATGRPPESQSKMALELINVTKRVGAQLHIKETSLVLEPGHFNVLLGATGSGKTSLIKMMAGLDPIASGQVVMDGQDVTALSTQKRNISLVHQFFINYPHMTVYENIASPLKVAGMAKSEIEGRVEEAADILQLRPMLHRRPHELSGGQQQRTALARAIAKESRAVFLDEPLANLDYKLREELRDQLPELFAGRGAVVVYATSEPEEALLLGGKTALMQDGRVTQFGTTADIYRNPENVAAARVFSDPPINTAPIVKQGSIARLGQDVSWSLTGAAADLADGPYTIAIRPYHVLPVATPLTTVQLSGQVQVTELSGSESSAHFDMGLDVDHGSWVSLSAGVHPYEVGEQHDFYMDPSAAYVFAPDGSRVA</sequence>
<dbReference type="InterPro" id="IPR008995">
    <property type="entry name" value="Mo/tungstate-bd_C_term_dom"/>
</dbReference>
<dbReference type="Gene3D" id="2.40.50.140">
    <property type="entry name" value="Nucleic acid-binding proteins"/>
    <property type="match status" value="1"/>
</dbReference>
<dbReference type="GO" id="GO:0005524">
    <property type="term" value="F:ATP binding"/>
    <property type="evidence" value="ECO:0007669"/>
    <property type="project" value="UniProtKB-KW"/>
</dbReference>
<evidence type="ECO:0000256" key="1">
    <source>
        <dbReference type="ARBA" id="ARBA00005417"/>
    </source>
</evidence>
<evidence type="ECO:0000256" key="2">
    <source>
        <dbReference type="ARBA" id="ARBA00022448"/>
    </source>
</evidence>
<reference evidence="8 9" key="1">
    <citation type="journal article" date="2017" name="Front. Microbiol.">
        <title>Phaeobacter piscinae sp. nov., a species of the Roseobacter group and potential aquaculture probiont.</title>
        <authorList>
            <person name="Sonnenschein E.C."/>
            <person name="Phippen C.B.W."/>
            <person name="Nielsen K.F."/>
            <person name="Mateiu R.V."/>
            <person name="Melchiorsen J."/>
            <person name="Gram L."/>
            <person name="Overmann J."/>
            <person name="Freese H.M."/>
        </authorList>
    </citation>
    <scope>NUCLEOTIDE SEQUENCE [LARGE SCALE GENOMIC DNA]</scope>
    <source>
        <strain evidence="8 9">P13</strain>
    </source>
</reference>
<dbReference type="InterPro" id="IPR003439">
    <property type="entry name" value="ABC_transporter-like_ATP-bd"/>
</dbReference>
<organism evidence="8 9">
    <name type="scientific">Phaeobacter piscinae</name>
    <dbReference type="NCBI Taxonomy" id="1580596"/>
    <lineage>
        <taxon>Bacteria</taxon>
        <taxon>Pseudomonadati</taxon>
        <taxon>Pseudomonadota</taxon>
        <taxon>Alphaproteobacteria</taxon>
        <taxon>Rhodobacterales</taxon>
        <taxon>Roseobacteraceae</taxon>
        <taxon>Phaeobacter</taxon>
    </lineage>
</organism>
<dbReference type="CDD" id="cd03259">
    <property type="entry name" value="ABC_Carb_Solutes_like"/>
    <property type="match status" value="1"/>
</dbReference>
<dbReference type="Gene3D" id="2.40.50.100">
    <property type="match status" value="1"/>
</dbReference>
<proteinExistence type="inferred from homology"/>
<dbReference type="SMART" id="SM00382">
    <property type="entry name" value="AAA"/>
    <property type="match status" value="1"/>
</dbReference>
<dbReference type="InterPro" id="IPR015853">
    <property type="entry name" value="ABC_transpr_FbpC"/>
</dbReference>
<keyword evidence="5 8" id="KW-0067">ATP-binding</keyword>
<dbReference type="InterPro" id="IPR047641">
    <property type="entry name" value="ABC_transpr_MalK/UgpC-like"/>
</dbReference>
<evidence type="ECO:0000259" key="7">
    <source>
        <dbReference type="PROSITE" id="PS50893"/>
    </source>
</evidence>
<keyword evidence="4" id="KW-0547">Nucleotide-binding</keyword>
<dbReference type="InterPro" id="IPR003593">
    <property type="entry name" value="AAA+_ATPase"/>
</dbReference>
<keyword evidence="3" id="KW-1003">Cell membrane</keyword>
<evidence type="ECO:0000256" key="4">
    <source>
        <dbReference type="ARBA" id="ARBA00022741"/>
    </source>
</evidence>
<dbReference type="PROSITE" id="PS50893">
    <property type="entry name" value="ABC_TRANSPORTER_2"/>
    <property type="match status" value="1"/>
</dbReference>
<evidence type="ECO:0000256" key="6">
    <source>
        <dbReference type="ARBA" id="ARBA00023136"/>
    </source>
</evidence>
<keyword evidence="6" id="KW-0472">Membrane</keyword>
<evidence type="ECO:0000313" key="9">
    <source>
        <dbReference type="Proteomes" id="UP000218606"/>
    </source>
</evidence>
<dbReference type="InterPro" id="IPR012340">
    <property type="entry name" value="NA-bd_OB-fold"/>
</dbReference>
<dbReference type="GO" id="GO:0016887">
    <property type="term" value="F:ATP hydrolysis activity"/>
    <property type="evidence" value="ECO:0007669"/>
    <property type="project" value="InterPro"/>
</dbReference>
<dbReference type="FunFam" id="3.40.50.300:FF:000042">
    <property type="entry name" value="Maltose/maltodextrin ABC transporter, ATP-binding protein"/>
    <property type="match status" value="1"/>
</dbReference>
<comment type="similarity">
    <text evidence="1">Belongs to the ABC transporter superfamily.</text>
</comment>
<dbReference type="Pfam" id="PF00005">
    <property type="entry name" value="ABC_tran"/>
    <property type="match status" value="1"/>
</dbReference>
<evidence type="ECO:0000313" key="8">
    <source>
        <dbReference type="EMBL" id="ATG42401.1"/>
    </source>
</evidence>
<accession>A0AAN1GP33</accession>
<protein>
    <submittedName>
        <fullName evidence="8">Sn-glycerol-3-phosphate import ATP-binding protein UgpC</fullName>
    </submittedName>
</protein>